<accession>A0ABZ0ZNJ2</accession>
<dbReference type="InterPro" id="IPR036271">
    <property type="entry name" value="Tet_transcr_reg_TetR-rel_C_sf"/>
</dbReference>
<feature type="domain" description="HTH tetR-type" evidence="5">
    <location>
        <begin position="9"/>
        <end position="69"/>
    </location>
</feature>
<keyword evidence="3" id="KW-0804">Transcription</keyword>
<dbReference type="Pfam" id="PF00440">
    <property type="entry name" value="TetR_N"/>
    <property type="match status" value="1"/>
</dbReference>
<evidence type="ECO:0000259" key="5">
    <source>
        <dbReference type="PROSITE" id="PS50977"/>
    </source>
</evidence>
<protein>
    <submittedName>
        <fullName evidence="6">TetR/AcrR family transcriptional regulator</fullName>
    </submittedName>
</protein>
<dbReference type="SUPFAM" id="SSF46689">
    <property type="entry name" value="Homeodomain-like"/>
    <property type="match status" value="1"/>
</dbReference>
<evidence type="ECO:0000256" key="3">
    <source>
        <dbReference type="ARBA" id="ARBA00023163"/>
    </source>
</evidence>
<keyword evidence="2 4" id="KW-0238">DNA-binding</keyword>
<dbReference type="PROSITE" id="PS50977">
    <property type="entry name" value="HTH_TETR_2"/>
    <property type="match status" value="1"/>
</dbReference>
<name>A0ABZ0ZNJ2_9ACTN</name>
<dbReference type="InterPro" id="IPR001647">
    <property type="entry name" value="HTH_TetR"/>
</dbReference>
<sequence>MPTLTDRPSAARDRLLRTAGALFYADGINAVGVDRVIAEAQVTKSTFYRHFPSKERLVVAYLEAIDNQFRDWFSTLDGEHEDPVDVLRAFYSGIALYLCGDDFRGCHFINAAAEEPNQGLPIRQAVMAHRSWFRKTVRETLERARFPAAAAATDNLVMLRDGAMVQGYLESPKSAGDALMRGFELTLKHPELFSPAA</sequence>
<evidence type="ECO:0000313" key="6">
    <source>
        <dbReference type="EMBL" id="WQQ25369.1"/>
    </source>
</evidence>
<evidence type="ECO:0000256" key="2">
    <source>
        <dbReference type="ARBA" id="ARBA00023125"/>
    </source>
</evidence>
<feature type="DNA-binding region" description="H-T-H motif" evidence="4">
    <location>
        <begin position="32"/>
        <end position="51"/>
    </location>
</feature>
<proteinExistence type="predicted"/>
<evidence type="ECO:0000313" key="7">
    <source>
        <dbReference type="Proteomes" id="UP001327225"/>
    </source>
</evidence>
<dbReference type="PRINTS" id="PR00455">
    <property type="entry name" value="HTHTETR"/>
</dbReference>
<gene>
    <name evidence="6" type="ORF">SHK19_15530</name>
</gene>
<dbReference type="Gene3D" id="1.10.357.10">
    <property type="entry name" value="Tetracycline Repressor, domain 2"/>
    <property type="match status" value="1"/>
</dbReference>
<dbReference type="Proteomes" id="UP001327225">
    <property type="component" value="Chromosome"/>
</dbReference>
<dbReference type="PANTHER" id="PTHR47506:SF1">
    <property type="entry name" value="HTH-TYPE TRANSCRIPTIONAL REGULATOR YJDC"/>
    <property type="match status" value="1"/>
</dbReference>
<dbReference type="PANTHER" id="PTHR47506">
    <property type="entry name" value="TRANSCRIPTIONAL REGULATORY PROTEIN"/>
    <property type="match status" value="1"/>
</dbReference>
<dbReference type="InterPro" id="IPR009057">
    <property type="entry name" value="Homeodomain-like_sf"/>
</dbReference>
<evidence type="ECO:0000256" key="4">
    <source>
        <dbReference type="PROSITE-ProRule" id="PRU00335"/>
    </source>
</evidence>
<reference evidence="7" key="1">
    <citation type="submission" date="2023-12" db="EMBL/GenBank/DDBJ databases">
        <title>Novel species in genus Nocardioides.</title>
        <authorList>
            <person name="Zhou H."/>
        </authorList>
    </citation>
    <scope>NUCLEOTIDE SEQUENCE [LARGE SCALE GENOMIC DNA]</scope>
    <source>
        <strain evidence="7">HM61</strain>
    </source>
</reference>
<keyword evidence="1" id="KW-0805">Transcription regulation</keyword>
<evidence type="ECO:0000256" key="1">
    <source>
        <dbReference type="ARBA" id="ARBA00023015"/>
    </source>
</evidence>
<organism evidence="6 7">
    <name type="scientific">Nocardioides bizhenqiangii</name>
    <dbReference type="NCBI Taxonomy" id="3095076"/>
    <lineage>
        <taxon>Bacteria</taxon>
        <taxon>Bacillati</taxon>
        <taxon>Actinomycetota</taxon>
        <taxon>Actinomycetes</taxon>
        <taxon>Propionibacteriales</taxon>
        <taxon>Nocardioidaceae</taxon>
        <taxon>Nocardioides</taxon>
    </lineage>
</organism>
<dbReference type="RefSeq" id="WP_322936782.1">
    <property type="nucleotide sequence ID" value="NZ_CP141059.1"/>
</dbReference>
<dbReference type="EMBL" id="CP141059">
    <property type="protein sequence ID" value="WQQ25369.1"/>
    <property type="molecule type" value="Genomic_DNA"/>
</dbReference>
<dbReference type="SUPFAM" id="SSF48498">
    <property type="entry name" value="Tetracyclin repressor-like, C-terminal domain"/>
    <property type="match status" value="1"/>
</dbReference>
<keyword evidence="7" id="KW-1185">Reference proteome</keyword>